<sequence length="100" mass="11231">MTKTFIYILIMCIVTYIPRVIPIVLMKREINSKFLKSFLYYVPFAVLGAMTFPAIIYSTNNIYTGIAGTLVAIILAYFNKGLMSVAVFSVLIVYILGFAI</sequence>
<protein>
    <submittedName>
        <fullName evidence="2">Branched-chain amino acid transport</fullName>
    </submittedName>
</protein>
<dbReference type="Proteomes" id="UP000037267">
    <property type="component" value="Unassembled WGS sequence"/>
</dbReference>
<keyword evidence="1" id="KW-0812">Transmembrane</keyword>
<dbReference type="STRING" id="1503.CLPU_6c00960"/>
<reference evidence="3" key="1">
    <citation type="submission" date="2015-07" db="EMBL/GenBank/DDBJ databases">
        <title>Draft genome sequence of the purine-degrading Gottschalkia purinilyticum DSM 1384 (formerly Clostridium purinilyticum).</title>
        <authorList>
            <person name="Poehlein A."/>
            <person name="Schiel-Bengelsdorf B."/>
            <person name="Bengelsdorf F.R."/>
            <person name="Daniel R."/>
            <person name="Duerre P."/>
        </authorList>
    </citation>
    <scope>NUCLEOTIDE SEQUENCE [LARGE SCALE GENOMIC DNA]</scope>
    <source>
        <strain evidence="3">DSM 1384</strain>
    </source>
</reference>
<dbReference type="PATRIC" id="fig|1503.3.peg.2894"/>
<proteinExistence type="predicted"/>
<organism evidence="2 3">
    <name type="scientific">Gottschalkia purinilytica</name>
    <name type="common">Clostridium purinilyticum</name>
    <dbReference type="NCBI Taxonomy" id="1503"/>
    <lineage>
        <taxon>Bacteria</taxon>
        <taxon>Bacillati</taxon>
        <taxon>Bacillota</taxon>
        <taxon>Tissierellia</taxon>
        <taxon>Tissierellales</taxon>
        <taxon>Gottschalkiaceae</taxon>
        <taxon>Gottschalkia</taxon>
    </lineage>
</organism>
<dbReference type="EMBL" id="LGSS01000006">
    <property type="protein sequence ID" value="KNF08610.1"/>
    <property type="molecule type" value="Genomic_DNA"/>
</dbReference>
<dbReference type="InterPro" id="IPR008407">
    <property type="entry name" value="Brnchd-chn_aa_trnsp_AzlD"/>
</dbReference>
<comment type="caution">
    <text evidence="2">The sequence shown here is derived from an EMBL/GenBank/DDBJ whole genome shotgun (WGS) entry which is preliminary data.</text>
</comment>
<dbReference type="RefSeq" id="WP_050355126.1">
    <property type="nucleotide sequence ID" value="NZ_LGSS01000006.1"/>
</dbReference>
<dbReference type="AlphaFoldDB" id="A0A0L0WB96"/>
<feature type="transmembrane region" description="Helical" evidence="1">
    <location>
        <begin position="6"/>
        <end position="26"/>
    </location>
</feature>
<evidence type="ECO:0000313" key="3">
    <source>
        <dbReference type="Proteomes" id="UP000037267"/>
    </source>
</evidence>
<feature type="transmembrane region" description="Helical" evidence="1">
    <location>
        <begin position="38"/>
        <end position="56"/>
    </location>
</feature>
<keyword evidence="1" id="KW-1133">Transmembrane helix</keyword>
<keyword evidence="1" id="KW-0472">Membrane</keyword>
<feature type="transmembrane region" description="Helical" evidence="1">
    <location>
        <begin position="83"/>
        <end position="99"/>
    </location>
</feature>
<accession>A0A0L0WB96</accession>
<dbReference type="Pfam" id="PF05437">
    <property type="entry name" value="AzlD"/>
    <property type="match status" value="1"/>
</dbReference>
<gene>
    <name evidence="2" type="ORF">CLPU_6c00960</name>
</gene>
<evidence type="ECO:0000313" key="2">
    <source>
        <dbReference type="EMBL" id="KNF08610.1"/>
    </source>
</evidence>
<dbReference type="OrthoDB" id="9811308at2"/>
<name>A0A0L0WB96_GOTPU</name>
<evidence type="ECO:0000256" key="1">
    <source>
        <dbReference type="SAM" id="Phobius"/>
    </source>
</evidence>
<feature type="transmembrane region" description="Helical" evidence="1">
    <location>
        <begin position="62"/>
        <end position="78"/>
    </location>
</feature>
<keyword evidence="3" id="KW-1185">Reference proteome</keyword>